<dbReference type="Gene3D" id="3.90.1200.10">
    <property type="match status" value="1"/>
</dbReference>
<feature type="domain" description="Aminoglycoside phosphotransferase" evidence="1">
    <location>
        <begin position="36"/>
        <end position="235"/>
    </location>
</feature>
<gene>
    <name evidence="2" type="ORF">ACFQPF_06050</name>
</gene>
<dbReference type="InterPro" id="IPR047175">
    <property type="entry name" value="CotS-like"/>
</dbReference>
<keyword evidence="3" id="KW-1185">Reference proteome</keyword>
<comment type="caution">
    <text evidence="2">The sequence shown here is derived from an EMBL/GenBank/DDBJ whole genome shotgun (WGS) entry which is preliminary data.</text>
</comment>
<dbReference type="EMBL" id="JBHTCP010000012">
    <property type="protein sequence ID" value="MFC7371231.1"/>
    <property type="molecule type" value="Genomic_DNA"/>
</dbReference>
<evidence type="ECO:0000313" key="2">
    <source>
        <dbReference type="EMBL" id="MFC7371231.1"/>
    </source>
</evidence>
<dbReference type="RefSeq" id="WP_379747605.1">
    <property type="nucleotide sequence ID" value="NZ_JBHTCP010000012.1"/>
</dbReference>
<dbReference type="SUPFAM" id="SSF56112">
    <property type="entry name" value="Protein kinase-like (PK-like)"/>
    <property type="match status" value="1"/>
</dbReference>
<evidence type="ECO:0000259" key="1">
    <source>
        <dbReference type="Pfam" id="PF01636"/>
    </source>
</evidence>
<dbReference type="Proteomes" id="UP001596549">
    <property type="component" value="Unassembled WGS sequence"/>
</dbReference>
<dbReference type="PANTHER" id="PTHR39179">
    <property type="entry name" value="SPORE COAT PROTEIN I"/>
    <property type="match status" value="1"/>
</dbReference>
<reference evidence="3" key="1">
    <citation type="journal article" date="2019" name="Int. J. Syst. Evol. Microbiol.">
        <title>The Global Catalogue of Microorganisms (GCM) 10K type strain sequencing project: providing services to taxonomists for standard genome sequencing and annotation.</title>
        <authorList>
            <consortium name="The Broad Institute Genomics Platform"/>
            <consortium name="The Broad Institute Genome Sequencing Center for Infectious Disease"/>
            <person name="Wu L."/>
            <person name="Ma J."/>
        </authorList>
    </citation>
    <scope>NUCLEOTIDE SEQUENCE [LARGE SCALE GENOMIC DNA]</scope>
    <source>
        <strain evidence="3">NBRC 106396</strain>
    </source>
</reference>
<dbReference type="PANTHER" id="PTHR39179:SF3">
    <property type="entry name" value="COTS-RELATED PROTEIN"/>
    <property type="match status" value="1"/>
</dbReference>
<dbReference type="Pfam" id="PF01636">
    <property type="entry name" value="APH"/>
    <property type="match status" value="1"/>
</dbReference>
<protein>
    <submittedName>
        <fullName evidence="2">Phosphotransferase</fullName>
    </submittedName>
</protein>
<name>A0ABW2NP05_9BACL</name>
<dbReference type="InterPro" id="IPR011009">
    <property type="entry name" value="Kinase-like_dom_sf"/>
</dbReference>
<proteinExistence type="predicted"/>
<sequence>MNKQYTDDNSWDRLFFKELPKNGVNVKNYWFYRENVVKVLSEKNDTFILKAFDSKFECKVQLELSKWFKQFEKPAIGPIGAFPSKKRYLKWNEYYWVIMPFYEGRDLHYGNLDDVRYAAEAITRFHDQASVPQELYHKISEYKLYDKWKRRLSKFKSLAQSETWPKEIVPLLPEMIFWGEWALDEYNHKQIDALFEKEKQNEQLCHGDVAPHNFLLPRNGEAMLIDYDLITAAPGMIDWLQFTNRILPFWKWRYDKIAPALPEACLQLFRKRWFLQLLVFPTDLYREWNRAFSSESHSSIEQVSRFTQTDFQYRKPFIKRIINHLEQKRIG</sequence>
<evidence type="ECO:0000313" key="3">
    <source>
        <dbReference type="Proteomes" id="UP001596549"/>
    </source>
</evidence>
<accession>A0ABW2NP05</accession>
<organism evidence="2 3">
    <name type="scientific">Fictibacillus iocasae</name>
    <dbReference type="NCBI Taxonomy" id="2715437"/>
    <lineage>
        <taxon>Bacteria</taxon>
        <taxon>Bacillati</taxon>
        <taxon>Bacillota</taxon>
        <taxon>Bacilli</taxon>
        <taxon>Bacillales</taxon>
        <taxon>Fictibacillaceae</taxon>
        <taxon>Fictibacillus</taxon>
    </lineage>
</organism>
<dbReference type="InterPro" id="IPR002575">
    <property type="entry name" value="Aminoglycoside_PTrfase"/>
</dbReference>